<dbReference type="InterPro" id="IPR011598">
    <property type="entry name" value="bHLH_dom"/>
</dbReference>
<sequence length="377" mass="41594">MYLHTEIDSATKTATAKPKIEKKPRVRPLPPDVNSRNLAIEKRRRQDMNRTFLDLARCLPKLASAKRLTKNMIVTESLHYHQQQRSMCIAAGRELRELLAAHQNLVVELNAMRSQLGIQLGNAPWAPSTALLSLMDVENQVYGEFPDGFGSPGETEGQEPRSTGPQRNIDETLSELPVTLDSVHAEPASAQDGIPIAYHRAGNVASTCDWQNQVSGNSFTSPNVQGNLMAGADWWSFNVSGLDPNLLWEDMSAQALSAEEFDQNAFTSEAKLEPGGGFPPGTASMKFRSPAGKFEWRAERKGWELYDKRDVLLARGKIHGTVNNRPSHLEVFVGGDDTFMDLILASWVAMYRGQDITEEDVHAAKDVLEVLGALGGN</sequence>
<organism evidence="3 4">
    <name type="scientific">Zasmidium cellare ATCC 36951</name>
    <dbReference type="NCBI Taxonomy" id="1080233"/>
    <lineage>
        <taxon>Eukaryota</taxon>
        <taxon>Fungi</taxon>
        <taxon>Dikarya</taxon>
        <taxon>Ascomycota</taxon>
        <taxon>Pezizomycotina</taxon>
        <taxon>Dothideomycetes</taxon>
        <taxon>Dothideomycetidae</taxon>
        <taxon>Mycosphaerellales</taxon>
        <taxon>Mycosphaerellaceae</taxon>
        <taxon>Zasmidium</taxon>
    </lineage>
</organism>
<evidence type="ECO:0000313" key="3">
    <source>
        <dbReference type="EMBL" id="KAF2163632.1"/>
    </source>
</evidence>
<keyword evidence="4" id="KW-1185">Reference proteome</keyword>
<dbReference type="GO" id="GO:0046983">
    <property type="term" value="F:protein dimerization activity"/>
    <property type="evidence" value="ECO:0007669"/>
    <property type="project" value="InterPro"/>
</dbReference>
<dbReference type="AlphaFoldDB" id="A0A6A6CCI7"/>
<dbReference type="GeneID" id="54561290"/>
<feature type="region of interest" description="Disordered" evidence="1">
    <location>
        <begin position="1"/>
        <end position="27"/>
    </location>
</feature>
<dbReference type="Proteomes" id="UP000799537">
    <property type="component" value="Unassembled WGS sequence"/>
</dbReference>
<protein>
    <recommendedName>
        <fullName evidence="2">BHLH domain-containing protein</fullName>
    </recommendedName>
</protein>
<evidence type="ECO:0000256" key="1">
    <source>
        <dbReference type="SAM" id="MobiDB-lite"/>
    </source>
</evidence>
<evidence type="ECO:0000259" key="2">
    <source>
        <dbReference type="PROSITE" id="PS50888"/>
    </source>
</evidence>
<proteinExistence type="predicted"/>
<feature type="domain" description="BHLH" evidence="2">
    <location>
        <begin position="32"/>
        <end position="84"/>
    </location>
</feature>
<evidence type="ECO:0000313" key="4">
    <source>
        <dbReference type="Proteomes" id="UP000799537"/>
    </source>
</evidence>
<feature type="region of interest" description="Disordered" evidence="1">
    <location>
        <begin position="145"/>
        <end position="168"/>
    </location>
</feature>
<dbReference type="EMBL" id="ML993608">
    <property type="protein sequence ID" value="KAF2163632.1"/>
    <property type="molecule type" value="Genomic_DNA"/>
</dbReference>
<reference evidence="3" key="1">
    <citation type="journal article" date="2020" name="Stud. Mycol.">
        <title>101 Dothideomycetes genomes: a test case for predicting lifestyles and emergence of pathogens.</title>
        <authorList>
            <person name="Haridas S."/>
            <person name="Albert R."/>
            <person name="Binder M."/>
            <person name="Bloem J."/>
            <person name="Labutti K."/>
            <person name="Salamov A."/>
            <person name="Andreopoulos B."/>
            <person name="Baker S."/>
            <person name="Barry K."/>
            <person name="Bills G."/>
            <person name="Bluhm B."/>
            <person name="Cannon C."/>
            <person name="Castanera R."/>
            <person name="Culley D."/>
            <person name="Daum C."/>
            <person name="Ezra D."/>
            <person name="Gonzalez J."/>
            <person name="Henrissat B."/>
            <person name="Kuo A."/>
            <person name="Liang C."/>
            <person name="Lipzen A."/>
            <person name="Lutzoni F."/>
            <person name="Magnuson J."/>
            <person name="Mondo S."/>
            <person name="Nolan M."/>
            <person name="Ohm R."/>
            <person name="Pangilinan J."/>
            <person name="Park H.-J."/>
            <person name="Ramirez L."/>
            <person name="Alfaro M."/>
            <person name="Sun H."/>
            <person name="Tritt A."/>
            <person name="Yoshinaga Y."/>
            <person name="Zwiers L.-H."/>
            <person name="Turgeon B."/>
            <person name="Goodwin S."/>
            <person name="Spatafora J."/>
            <person name="Crous P."/>
            <person name="Grigoriev I."/>
        </authorList>
    </citation>
    <scope>NUCLEOTIDE SEQUENCE</scope>
    <source>
        <strain evidence="3">ATCC 36951</strain>
    </source>
</reference>
<dbReference type="SUPFAM" id="SSF47459">
    <property type="entry name" value="HLH, helix-loop-helix DNA-binding domain"/>
    <property type="match status" value="1"/>
</dbReference>
<dbReference type="OrthoDB" id="8964853at2759"/>
<dbReference type="Pfam" id="PF00010">
    <property type="entry name" value="HLH"/>
    <property type="match status" value="1"/>
</dbReference>
<dbReference type="InterPro" id="IPR036638">
    <property type="entry name" value="HLH_DNA-bd_sf"/>
</dbReference>
<name>A0A6A6CCI7_ZASCE</name>
<dbReference type="RefSeq" id="XP_033664521.1">
    <property type="nucleotide sequence ID" value="XM_033808018.1"/>
</dbReference>
<dbReference type="SMART" id="SM00353">
    <property type="entry name" value="HLH"/>
    <property type="match status" value="1"/>
</dbReference>
<dbReference type="CDD" id="cd00083">
    <property type="entry name" value="bHLH_SF"/>
    <property type="match status" value="1"/>
</dbReference>
<dbReference type="PROSITE" id="PS50888">
    <property type="entry name" value="BHLH"/>
    <property type="match status" value="1"/>
</dbReference>
<gene>
    <name evidence="3" type="ORF">M409DRAFT_26239</name>
</gene>
<dbReference type="Gene3D" id="4.10.280.10">
    <property type="entry name" value="Helix-loop-helix DNA-binding domain"/>
    <property type="match status" value="1"/>
</dbReference>
<accession>A0A6A6CCI7</accession>